<keyword evidence="4" id="KW-0067">ATP-binding</keyword>
<dbReference type="SMART" id="SM00382">
    <property type="entry name" value="AAA"/>
    <property type="match status" value="1"/>
</dbReference>
<feature type="transmembrane region" description="Helical" evidence="7">
    <location>
        <begin position="264"/>
        <end position="286"/>
    </location>
</feature>
<dbReference type="InterPro" id="IPR039421">
    <property type="entry name" value="Type_1_exporter"/>
</dbReference>
<feature type="transmembrane region" description="Helical" evidence="7">
    <location>
        <begin position="158"/>
        <end position="175"/>
    </location>
</feature>
<evidence type="ECO:0000256" key="1">
    <source>
        <dbReference type="ARBA" id="ARBA00004651"/>
    </source>
</evidence>
<comment type="subcellular location">
    <subcellularLocation>
        <location evidence="1">Cell membrane</location>
        <topology evidence="1">Multi-pass membrane protein</topology>
    </subcellularLocation>
</comment>
<evidence type="ECO:0000259" key="8">
    <source>
        <dbReference type="PROSITE" id="PS50893"/>
    </source>
</evidence>
<feature type="domain" description="ABC transporter" evidence="8">
    <location>
        <begin position="331"/>
        <end position="555"/>
    </location>
</feature>
<evidence type="ECO:0000256" key="2">
    <source>
        <dbReference type="ARBA" id="ARBA00022692"/>
    </source>
</evidence>
<dbReference type="AlphaFoldDB" id="A0A1G8H1D7"/>
<dbReference type="InterPro" id="IPR011527">
    <property type="entry name" value="ABC1_TM_dom"/>
</dbReference>
<proteinExistence type="predicted"/>
<evidence type="ECO:0000256" key="6">
    <source>
        <dbReference type="ARBA" id="ARBA00023136"/>
    </source>
</evidence>
<evidence type="ECO:0000313" key="10">
    <source>
        <dbReference type="EMBL" id="SDI00478.1"/>
    </source>
</evidence>
<dbReference type="SUPFAM" id="SSF90123">
    <property type="entry name" value="ABC transporter transmembrane region"/>
    <property type="match status" value="1"/>
</dbReference>
<dbReference type="InterPro" id="IPR017871">
    <property type="entry name" value="ABC_transporter-like_CS"/>
</dbReference>
<evidence type="ECO:0000313" key="11">
    <source>
        <dbReference type="Proteomes" id="UP000198606"/>
    </source>
</evidence>
<feature type="transmembrane region" description="Helical" evidence="7">
    <location>
        <begin position="236"/>
        <end position="258"/>
    </location>
</feature>
<dbReference type="GO" id="GO:0005524">
    <property type="term" value="F:ATP binding"/>
    <property type="evidence" value="ECO:0007669"/>
    <property type="project" value="UniProtKB-KW"/>
</dbReference>
<dbReference type="Pfam" id="PF00005">
    <property type="entry name" value="ABC_tran"/>
    <property type="match status" value="1"/>
</dbReference>
<keyword evidence="6 7" id="KW-0472">Membrane</keyword>
<dbReference type="Gene3D" id="3.40.50.300">
    <property type="entry name" value="P-loop containing nucleotide triphosphate hydrolases"/>
    <property type="match status" value="1"/>
</dbReference>
<dbReference type="Pfam" id="PF00664">
    <property type="entry name" value="ABC_membrane"/>
    <property type="match status" value="1"/>
</dbReference>
<name>A0A1G8H1D7_9GAMM</name>
<gene>
    <name evidence="10" type="ORF">SAMN05216588_11014</name>
</gene>
<dbReference type="InterPro" id="IPR027417">
    <property type="entry name" value="P-loop_NTPase"/>
</dbReference>
<dbReference type="InterPro" id="IPR036640">
    <property type="entry name" value="ABC1_TM_sf"/>
</dbReference>
<dbReference type="GO" id="GO:0016887">
    <property type="term" value="F:ATP hydrolysis activity"/>
    <property type="evidence" value="ECO:0007669"/>
    <property type="project" value="InterPro"/>
</dbReference>
<dbReference type="Gene3D" id="1.20.1560.10">
    <property type="entry name" value="ABC transporter type 1, transmembrane domain"/>
    <property type="match status" value="1"/>
</dbReference>
<dbReference type="InterPro" id="IPR003439">
    <property type="entry name" value="ABC_transporter-like_ATP-bd"/>
</dbReference>
<evidence type="ECO:0000256" key="7">
    <source>
        <dbReference type="SAM" id="Phobius"/>
    </source>
</evidence>
<protein>
    <submittedName>
        <fullName evidence="10">ABC-type multidrug transport system, ATPase and permease component</fullName>
    </submittedName>
</protein>
<evidence type="ECO:0000256" key="3">
    <source>
        <dbReference type="ARBA" id="ARBA00022741"/>
    </source>
</evidence>
<keyword evidence="5 7" id="KW-1133">Transmembrane helix</keyword>
<dbReference type="GO" id="GO:0005886">
    <property type="term" value="C:plasma membrane"/>
    <property type="evidence" value="ECO:0007669"/>
    <property type="project" value="UniProtKB-SubCell"/>
</dbReference>
<evidence type="ECO:0000256" key="5">
    <source>
        <dbReference type="ARBA" id="ARBA00022989"/>
    </source>
</evidence>
<keyword evidence="3" id="KW-0547">Nucleotide-binding</keyword>
<dbReference type="PROSITE" id="PS50929">
    <property type="entry name" value="ABC_TM1F"/>
    <property type="match status" value="1"/>
</dbReference>
<feature type="domain" description="ABC transmembrane type-1" evidence="9">
    <location>
        <begin position="17"/>
        <end position="295"/>
    </location>
</feature>
<dbReference type="PROSITE" id="PS00211">
    <property type="entry name" value="ABC_TRANSPORTER_1"/>
    <property type="match status" value="1"/>
</dbReference>
<dbReference type="InterPro" id="IPR003593">
    <property type="entry name" value="AAA+_ATPase"/>
</dbReference>
<dbReference type="STRING" id="29435.SAMN05216588_11014"/>
<dbReference type="EMBL" id="FNDG01000010">
    <property type="protein sequence ID" value="SDI00478.1"/>
    <property type="molecule type" value="Genomic_DNA"/>
</dbReference>
<dbReference type="GO" id="GO:0140359">
    <property type="term" value="F:ABC-type transporter activity"/>
    <property type="evidence" value="ECO:0007669"/>
    <property type="project" value="InterPro"/>
</dbReference>
<reference evidence="10 11" key="1">
    <citation type="submission" date="2016-10" db="EMBL/GenBank/DDBJ databases">
        <authorList>
            <person name="de Groot N.N."/>
        </authorList>
    </citation>
    <scope>NUCLEOTIDE SEQUENCE [LARGE SCALE GENOMIC DNA]</scope>
    <source>
        <strain evidence="10 11">LMG 18387</strain>
    </source>
</reference>
<dbReference type="SUPFAM" id="SSF52540">
    <property type="entry name" value="P-loop containing nucleoside triphosphate hydrolases"/>
    <property type="match status" value="1"/>
</dbReference>
<evidence type="ECO:0000259" key="9">
    <source>
        <dbReference type="PROSITE" id="PS50929"/>
    </source>
</evidence>
<feature type="transmembrane region" description="Helical" evidence="7">
    <location>
        <begin position="134"/>
        <end position="152"/>
    </location>
</feature>
<dbReference type="PANTHER" id="PTHR24221">
    <property type="entry name" value="ATP-BINDING CASSETTE SUB-FAMILY B"/>
    <property type="match status" value="1"/>
</dbReference>
<dbReference type="RefSeq" id="WP_084306586.1">
    <property type="nucleotide sequence ID" value="NZ_FNDG01000010.1"/>
</dbReference>
<dbReference type="PROSITE" id="PS50893">
    <property type="entry name" value="ABC_TRANSPORTER_2"/>
    <property type="match status" value="1"/>
</dbReference>
<keyword evidence="2 7" id="KW-0812">Transmembrane</keyword>
<sequence length="555" mass="61319">MSNYLHTLIKKYKFYVIGIFILACLAAIINTSFGVILKWLADGLQNNDPSALVTFVLLFTLQRFLLPLAGGGGTLVASMLANKIENEIRNIWYGYVVDLEHSESKAKNSGELQKKLQEAVNSVRMLLNGTIRSVLTIALEIISIAVLAAIFINFSASLALLAFAGTYAYFIIYVTKKRMPIMKDIAHSDGQCAAFMHDSFINTGVISPNVRTNRIEQHKSLLHDLEYKKNLNSKKLFMDSALSAVMCSAASYFLLFFYYNETAISIGIVVMLATSLAQIIAQINTLGFNYRNILRAGIDFARVSEALTPRIDKNLGDDKYNISGNSHKFSFTKLELPNSNPVTSPSITGELLINKGEINILRGSSGIGKSSLARTIRGEIKTQEKQAYLNSIDISNIKTNILLEKIGYVSQDTIIFNESVIKNLRYGKSDASDNEIRNTLLSVGLEKLASNIDYVVGEKGGLLSGGERQRLVIARGLLQKCELLILDEPFAGLDEETALELAFIISSLARSLCILVIMHQRPTDLFGKQPIINEHTMREENGLILIKGNAENVKA</sequence>
<accession>A0A1G8H1D7</accession>
<feature type="transmembrane region" description="Helical" evidence="7">
    <location>
        <begin position="12"/>
        <end position="40"/>
    </location>
</feature>
<evidence type="ECO:0000256" key="4">
    <source>
        <dbReference type="ARBA" id="ARBA00022840"/>
    </source>
</evidence>
<dbReference type="Proteomes" id="UP000198606">
    <property type="component" value="Unassembled WGS sequence"/>
</dbReference>
<organism evidence="10 11">
    <name type="scientific">Phytopseudomonas flavescens</name>
    <dbReference type="NCBI Taxonomy" id="29435"/>
    <lineage>
        <taxon>Bacteria</taxon>
        <taxon>Pseudomonadati</taxon>
        <taxon>Pseudomonadota</taxon>
        <taxon>Gammaproteobacteria</taxon>
        <taxon>Pseudomonadales</taxon>
        <taxon>Pseudomonadaceae</taxon>
        <taxon>Phytopseudomonas</taxon>
    </lineage>
</organism>
<dbReference type="PANTHER" id="PTHR24221:SF654">
    <property type="entry name" value="ATP-BINDING CASSETTE SUB-FAMILY B MEMBER 6"/>
    <property type="match status" value="1"/>
</dbReference>